<sequence length="259" mass="29670">MGPIVAYSSRSQERVFDAKEFLLGIRPQPYASSSYVNHPQAAATSQLWDPLQETHAGLDGTDNAAELYGVPIVRFRRALMKFYCRIFSLPRLNMPLSMRLTIAHRALVGSTVIGSEIYTENMHEYRRSNHLVMFWSTHLNRSNRPVSCWFVARVIFFFEHVHDGSTYFLALVETMKDHGVAPHDRSVPFVRMNEPVETQISRRVPRIIDPKYAVISVDDIEMQVGLVKSLESDLHFSVIANYHVFKQDMSIDAGNIRNI</sequence>
<dbReference type="Proteomes" id="UP000053815">
    <property type="component" value="Unassembled WGS sequence"/>
</dbReference>
<keyword evidence="2" id="KW-1185">Reference proteome</keyword>
<organism evidence="1">
    <name type="scientific">Mucor ambiguus</name>
    <dbReference type="NCBI Taxonomy" id="91626"/>
    <lineage>
        <taxon>Eukaryota</taxon>
        <taxon>Fungi</taxon>
        <taxon>Fungi incertae sedis</taxon>
        <taxon>Mucoromycota</taxon>
        <taxon>Mucoromycotina</taxon>
        <taxon>Mucoromycetes</taxon>
        <taxon>Mucorales</taxon>
        <taxon>Mucorineae</taxon>
        <taxon>Mucoraceae</taxon>
        <taxon>Mucor</taxon>
    </lineage>
</organism>
<accession>A0A0C9MKR3</accession>
<dbReference type="STRING" id="91626.A0A0C9MKR3"/>
<dbReference type="EMBL" id="DF836311">
    <property type="protein sequence ID" value="GAN02448.1"/>
    <property type="molecule type" value="Genomic_DNA"/>
</dbReference>
<evidence type="ECO:0000313" key="1">
    <source>
        <dbReference type="EMBL" id="GAN02448.1"/>
    </source>
</evidence>
<name>A0A0C9MKR3_9FUNG</name>
<protein>
    <submittedName>
        <fullName evidence="1">Uncharacterized protein</fullName>
    </submittedName>
</protein>
<dbReference type="OrthoDB" id="2261465at2759"/>
<dbReference type="AlphaFoldDB" id="A0A0C9MKR3"/>
<evidence type="ECO:0000313" key="2">
    <source>
        <dbReference type="Proteomes" id="UP000053815"/>
    </source>
</evidence>
<gene>
    <name evidence="1" type="ORF">MAM1_0022d01891</name>
</gene>
<reference evidence="1" key="1">
    <citation type="submission" date="2014-09" db="EMBL/GenBank/DDBJ databases">
        <title>Draft genome sequence of an oleaginous Mucoromycotina fungus Mucor ambiguus NBRC6742.</title>
        <authorList>
            <person name="Takeda I."/>
            <person name="Yamane N."/>
            <person name="Morita T."/>
            <person name="Tamano K."/>
            <person name="Machida M."/>
            <person name="Baker S."/>
            <person name="Koike H."/>
        </authorList>
    </citation>
    <scope>NUCLEOTIDE SEQUENCE</scope>
    <source>
        <strain evidence="1">NBRC 6742</strain>
    </source>
</reference>
<proteinExistence type="predicted"/>